<evidence type="ECO:0000256" key="7">
    <source>
        <dbReference type="SAM" id="Phobius"/>
    </source>
</evidence>
<keyword evidence="7" id="KW-1133">Transmembrane helix</keyword>
<evidence type="ECO:0000313" key="9">
    <source>
        <dbReference type="EMBL" id="MBD2181598.1"/>
    </source>
</evidence>
<keyword evidence="3 6" id="KW-0378">Hydrolase</keyword>
<dbReference type="Pfam" id="PF01435">
    <property type="entry name" value="Peptidase_M48"/>
    <property type="match status" value="1"/>
</dbReference>
<dbReference type="GO" id="GO:0006508">
    <property type="term" value="P:proteolysis"/>
    <property type="evidence" value="ECO:0007669"/>
    <property type="project" value="UniProtKB-KW"/>
</dbReference>
<reference evidence="9" key="2">
    <citation type="submission" date="2020-08" db="EMBL/GenBank/DDBJ databases">
        <authorList>
            <person name="Chen M."/>
            <person name="Teng W."/>
            <person name="Zhao L."/>
            <person name="Hu C."/>
            <person name="Zhou Y."/>
            <person name="Han B."/>
            <person name="Song L."/>
            <person name="Shu W."/>
        </authorList>
    </citation>
    <scope>NUCLEOTIDE SEQUENCE</scope>
    <source>
        <strain evidence="9">FACHB-1375</strain>
    </source>
</reference>
<comment type="similarity">
    <text evidence="6">Belongs to the peptidase M48 family.</text>
</comment>
<keyword evidence="7" id="KW-0472">Membrane</keyword>
<evidence type="ECO:0000256" key="3">
    <source>
        <dbReference type="ARBA" id="ARBA00022801"/>
    </source>
</evidence>
<evidence type="ECO:0000259" key="8">
    <source>
        <dbReference type="Pfam" id="PF01435"/>
    </source>
</evidence>
<comment type="cofactor">
    <cofactor evidence="6">
        <name>Zn(2+)</name>
        <dbReference type="ChEBI" id="CHEBI:29105"/>
    </cofactor>
    <text evidence="6">Binds 1 zinc ion per subunit.</text>
</comment>
<evidence type="ECO:0000256" key="4">
    <source>
        <dbReference type="ARBA" id="ARBA00022833"/>
    </source>
</evidence>
<gene>
    <name evidence="9" type="ORF">H6G03_10845</name>
</gene>
<keyword evidence="4 6" id="KW-0862">Zinc</keyword>
<comment type="caution">
    <text evidence="9">The sequence shown here is derived from an EMBL/GenBank/DDBJ whole genome shotgun (WGS) entry which is preliminary data.</text>
</comment>
<dbReference type="CDD" id="cd07326">
    <property type="entry name" value="M56_BlaR1_MecR1_like"/>
    <property type="match status" value="1"/>
</dbReference>
<keyword evidence="2" id="KW-0479">Metal-binding</keyword>
<dbReference type="PANTHER" id="PTHR34978">
    <property type="entry name" value="POSSIBLE SENSOR-TRANSDUCER PROTEIN BLAR"/>
    <property type="match status" value="1"/>
</dbReference>
<dbReference type="AlphaFoldDB" id="A0A926ZFX2"/>
<feature type="transmembrane region" description="Helical" evidence="7">
    <location>
        <begin position="68"/>
        <end position="86"/>
    </location>
</feature>
<evidence type="ECO:0000256" key="5">
    <source>
        <dbReference type="ARBA" id="ARBA00023049"/>
    </source>
</evidence>
<dbReference type="EMBL" id="JACJPW010000023">
    <property type="protein sequence ID" value="MBD2181598.1"/>
    <property type="molecule type" value="Genomic_DNA"/>
</dbReference>
<organism evidence="9 10">
    <name type="scientific">Aerosakkonema funiforme FACHB-1375</name>
    <dbReference type="NCBI Taxonomy" id="2949571"/>
    <lineage>
        <taxon>Bacteria</taxon>
        <taxon>Bacillati</taxon>
        <taxon>Cyanobacteriota</taxon>
        <taxon>Cyanophyceae</taxon>
        <taxon>Oscillatoriophycideae</taxon>
        <taxon>Aerosakkonematales</taxon>
        <taxon>Aerosakkonemataceae</taxon>
        <taxon>Aerosakkonema</taxon>
    </lineage>
</organism>
<evidence type="ECO:0000256" key="6">
    <source>
        <dbReference type="RuleBase" id="RU003983"/>
    </source>
</evidence>
<keyword evidence="5 6" id="KW-0482">Metalloprotease</keyword>
<proteinExistence type="inferred from homology"/>
<evidence type="ECO:0000256" key="1">
    <source>
        <dbReference type="ARBA" id="ARBA00022670"/>
    </source>
</evidence>
<feature type="transmembrane region" description="Helical" evidence="7">
    <location>
        <begin position="260"/>
        <end position="278"/>
    </location>
</feature>
<dbReference type="InterPro" id="IPR052173">
    <property type="entry name" value="Beta-lactam_resp_regulator"/>
</dbReference>
<sequence length="280" mass="31932">MHLFMMLAVAILAWFFRLGRIEPMGNWSDRYSRVLLLFLFPPLLLLTTAVSVVCMGPEGEMVDIGTGWLSYLLASGFLGWVVLKWLKAAIKGWLTVRKVRSYPQLKVEGKICRLLDTPIPYCAQIGFWQPELVVSQGLLEKLDRAHLEAVLAHEKAHCYYRDTFGFFWLGWMGSIAPWLPNTESLWQELLVLRELRADSWAAQLVDPLLLAESLLQVVSYPAMESDSLCATFSSAVRKNRLQQRIDALLGEPVSPRQLSWWSWVLLLTAFLPLIAIPFHS</sequence>
<keyword evidence="10" id="KW-1185">Reference proteome</keyword>
<keyword evidence="1 6" id="KW-0645">Protease</keyword>
<name>A0A926ZFX2_9CYAN</name>
<reference evidence="9" key="1">
    <citation type="journal article" date="2015" name="ISME J.">
        <title>Draft Genome Sequence of Streptomyces incarnatus NRRL8089, which Produces the Nucleoside Antibiotic Sinefungin.</title>
        <authorList>
            <person name="Oshima K."/>
            <person name="Hattori M."/>
            <person name="Shimizu H."/>
            <person name="Fukuda K."/>
            <person name="Nemoto M."/>
            <person name="Inagaki K."/>
            <person name="Tamura T."/>
        </authorList>
    </citation>
    <scope>NUCLEOTIDE SEQUENCE</scope>
    <source>
        <strain evidence="9">FACHB-1375</strain>
    </source>
</reference>
<evidence type="ECO:0000256" key="2">
    <source>
        <dbReference type="ARBA" id="ARBA00022723"/>
    </source>
</evidence>
<dbReference type="GO" id="GO:0004222">
    <property type="term" value="F:metalloendopeptidase activity"/>
    <property type="evidence" value="ECO:0007669"/>
    <property type="project" value="InterPro"/>
</dbReference>
<evidence type="ECO:0000313" key="10">
    <source>
        <dbReference type="Proteomes" id="UP000641646"/>
    </source>
</evidence>
<keyword evidence="7" id="KW-0812">Transmembrane</keyword>
<feature type="domain" description="Peptidase M48" evidence="8">
    <location>
        <begin position="126"/>
        <end position="163"/>
    </location>
</feature>
<accession>A0A926ZFX2</accession>
<dbReference type="PANTHER" id="PTHR34978:SF3">
    <property type="entry name" value="SLR0241 PROTEIN"/>
    <property type="match status" value="1"/>
</dbReference>
<dbReference type="Gene3D" id="3.30.2010.10">
    <property type="entry name" value="Metalloproteases ('zincins'), catalytic domain"/>
    <property type="match status" value="1"/>
</dbReference>
<dbReference type="Proteomes" id="UP000641646">
    <property type="component" value="Unassembled WGS sequence"/>
</dbReference>
<dbReference type="RefSeq" id="WP_190464406.1">
    <property type="nucleotide sequence ID" value="NZ_JACJPW010000023.1"/>
</dbReference>
<dbReference type="GO" id="GO:0046872">
    <property type="term" value="F:metal ion binding"/>
    <property type="evidence" value="ECO:0007669"/>
    <property type="project" value="UniProtKB-KW"/>
</dbReference>
<protein>
    <submittedName>
        <fullName evidence="9">M56 family metallopeptidase</fullName>
    </submittedName>
</protein>
<feature type="transmembrane region" description="Helical" evidence="7">
    <location>
        <begin position="35"/>
        <end position="56"/>
    </location>
</feature>
<dbReference type="InterPro" id="IPR001915">
    <property type="entry name" value="Peptidase_M48"/>
</dbReference>